<name>A0ABX2JV01_9MYCO</name>
<evidence type="ECO:0000313" key="2">
    <source>
        <dbReference type="Proteomes" id="UP000708347"/>
    </source>
</evidence>
<gene>
    <name evidence="1" type="ORF">FEG63_14140</name>
</gene>
<organism evidence="1 2">
    <name type="scientific">Mycolicibacterium sphagni</name>
    <dbReference type="NCBI Taxonomy" id="1786"/>
    <lineage>
        <taxon>Bacteria</taxon>
        <taxon>Bacillati</taxon>
        <taxon>Actinomycetota</taxon>
        <taxon>Actinomycetes</taxon>
        <taxon>Mycobacteriales</taxon>
        <taxon>Mycobacteriaceae</taxon>
        <taxon>Mycolicibacterium</taxon>
    </lineage>
</organism>
<dbReference type="InterPro" id="IPR022536">
    <property type="entry name" value="EspC"/>
</dbReference>
<dbReference type="RefSeq" id="WP_174398476.1">
    <property type="nucleotide sequence ID" value="NZ_VBSB01000008.1"/>
</dbReference>
<protein>
    <submittedName>
        <fullName evidence="1">ESX-1 secretion-associated protein</fullName>
    </submittedName>
</protein>
<accession>A0ABX2JV01</accession>
<sequence length="104" mass="10520">MANLIVTPEYLEKIAKRQDEAAGEAAGAAAAAAGTGSACWLTHGVISGSSNSSIGDTESARQAAGNAIKQASVDLATKLRTAKETYAAVDNELGGNLDKQVLSK</sequence>
<comment type="caution">
    <text evidence="1">The sequence shown here is derived from an EMBL/GenBank/DDBJ whole genome shotgun (WGS) entry which is preliminary data.</text>
</comment>
<dbReference type="EMBL" id="VBSB01000008">
    <property type="protein sequence ID" value="NTY60687.1"/>
    <property type="molecule type" value="Genomic_DNA"/>
</dbReference>
<dbReference type="Proteomes" id="UP000708347">
    <property type="component" value="Unassembled WGS sequence"/>
</dbReference>
<proteinExistence type="predicted"/>
<keyword evidence="2" id="KW-1185">Reference proteome</keyword>
<evidence type="ECO:0000313" key="1">
    <source>
        <dbReference type="EMBL" id="NTY60687.1"/>
    </source>
</evidence>
<dbReference type="Pfam" id="PF10824">
    <property type="entry name" value="T7SS_ESX_EspC"/>
    <property type="match status" value="1"/>
</dbReference>
<reference evidence="1 2" key="1">
    <citation type="submission" date="2019-05" db="EMBL/GenBank/DDBJ databases">
        <title>Mycolicibacterium sphagni ENV482 genome assembly.</title>
        <authorList>
            <person name="Chen W."/>
            <person name="Faulkner N.W."/>
            <person name="Hyman M.R."/>
        </authorList>
    </citation>
    <scope>NUCLEOTIDE SEQUENCE [LARGE SCALE GENOMIC DNA]</scope>
    <source>
        <strain evidence="1 2">ENV482</strain>
    </source>
</reference>